<evidence type="ECO:0000256" key="1">
    <source>
        <dbReference type="SAM" id="Coils"/>
    </source>
</evidence>
<dbReference type="InterPro" id="IPR001254">
    <property type="entry name" value="Trypsin_dom"/>
</dbReference>
<reference evidence="5" key="1">
    <citation type="submission" date="2025-08" db="UniProtKB">
        <authorList>
            <consortium name="RefSeq"/>
        </authorList>
    </citation>
    <scope>IDENTIFICATION</scope>
</reference>
<dbReference type="Pfam" id="PF00089">
    <property type="entry name" value="Trypsin"/>
    <property type="match status" value="1"/>
</dbReference>
<feature type="signal peptide" evidence="2">
    <location>
        <begin position="1"/>
        <end position="21"/>
    </location>
</feature>
<dbReference type="Gene3D" id="2.40.10.10">
    <property type="entry name" value="Trypsin-like serine proteases"/>
    <property type="match status" value="1"/>
</dbReference>
<dbReference type="PANTHER" id="PTHR24260:SF136">
    <property type="entry name" value="GH08193P-RELATED"/>
    <property type="match status" value="1"/>
</dbReference>
<keyword evidence="2" id="KW-0732">Signal</keyword>
<dbReference type="SUPFAM" id="SSF50494">
    <property type="entry name" value="Trypsin-like serine proteases"/>
    <property type="match status" value="1"/>
</dbReference>
<keyword evidence="1" id="KW-0175">Coiled coil</keyword>
<feature type="coiled-coil region" evidence="1">
    <location>
        <begin position="34"/>
        <end position="61"/>
    </location>
</feature>
<dbReference type="SMART" id="SM00020">
    <property type="entry name" value="Tryp_SPc"/>
    <property type="match status" value="1"/>
</dbReference>
<organism evidence="4 5">
    <name type="scientific">Bicyclus anynana</name>
    <name type="common">Squinting bush brown butterfly</name>
    <dbReference type="NCBI Taxonomy" id="110368"/>
    <lineage>
        <taxon>Eukaryota</taxon>
        <taxon>Metazoa</taxon>
        <taxon>Ecdysozoa</taxon>
        <taxon>Arthropoda</taxon>
        <taxon>Hexapoda</taxon>
        <taxon>Insecta</taxon>
        <taxon>Pterygota</taxon>
        <taxon>Neoptera</taxon>
        <taxon>Endopterygota</taxon>
        <taxon>Lepidoptera</taxon>
        <taxon>Glossata</taxon>
        <taxon>Ditrysia</taxon>
        <taxon>Papilionoidea</taxon>
        <taxon>Nymphalidae</taxon>
        <taxon>Satyrinae</taxon>
        <taxon>Satyrini</taxon>
        <taxon>Mycalesina</taxon>
        <taxon>Bicyclus</taxon>
    </lineage>
</organism>
<protein>
    <submittedName>
        <fullName evidence="5">Phenoloxidase-activating factor 3-like</fullName>
    </submittedName>
</protein>
<evidence type="ECO:0000259" key="3">
    <source>
        <dbReference type="PROSITE" id="PS50240"/>
    </source>
</evidence>
<sequence length="396" mass="45008">MRFKNIQFFFWIIVLFASAITEDTNKDYEKSVNIDDYSSKLRNQEEQERKLEEDHSKLQASGDLKVCCSNSNKFENNSNGSEITPNSDEGKQIIKDLPFVNENILSRGDQCTNASRVPNPDTLCCGKNIYDLDETAIDKSETDVDMFPWLAFLISTFKQNKELSVFTCEGALISHRYVLTSASCVYSPGATLKTINVTLAKYGTDCGFQIMPDNPLEVYPECLLNLQVENVVYHEYFQYDNLLHDIALVRLRDNESTRSIAPVCLPTFNTDSRYADEPLVVIGWDLAGNVREALVLGVDENTFLKQASTVFHVSNFQCHKFYPFLSRSHICATSRKGEETLDGVTGSPLMMLYKEVYYVIGVFSAARYSTVLGEAVPSLYTDVYRHILWIKRNMKD</sequence>
<feature type="chain" id="PRO_5045035903" evidence="2">
    <location>
        <begin position="22"/>
        <end position="396"/>
    </location>
</feature>
<accession>A0ABM3LML8</accession>
<dbReference type="Proteomes" id="UP001652582">
    <property type="component" value="Chromosome 11"/>
</dbReference>
<gene>
    <name evidence="5" type="primary">LOC128198510</name>
</gene>
<dbReference type="InterPro" id="IPR051333">
    <property type="entry name" value="CLIP_Serine_Protease"/>
</dbReference>
<evidence type="ECO:0000313" key="5">
    <source>
        <dbReference type="RefSeq" id="XP_052740314.1"/>
    </source>
</evidence>
<evidence type="ECO:0000256" key="2">
    <source>
        <dbReference type="SAM" id="SignalP"/>
    </source>
</evidence>
<feature type="domain" description="Peptidase S1" evidence="3">
    <location>
        <begin position="136"/>
        <end position="395"/>
    </location>
</feature>
<keyword evidence="4" id="KW-1185">Reference proteome</keyword>
<dbReference type="InterPro" id="IPR043504">
    <property type="entry name" value="Peptidase_S1_PA_chymotrypsin"/>
</dbReference>
<dbReference type="InterPro" id="IPR009003">
    <property type="entry name" value="Peptidase_S1_PA"/>
</dbReference>
<evidence type="ECO:0000313" key="4">
    <source>
        <dbReference type="Proteomes" id="UP001652582"/>
    </source>
</evidence>
<proteinExistence type="predicted"/>
<dbReference type="GeneID" id="128198510"/>
<dbReference type="RefSeq" id="XP_052740314.1">
    <property type="nucleotide sequence ID" value="XM_052884354.1"/>
</dbReference>
<name>A0ABM3LML8_BICAN</name>
<dbReference type="PANTHER" id="PTHR24260">
    <property type="match status" value="1"/>
</dbReference>
<dbReference type="PROSITE" id="PS50240">
    <property type="entry name" value="TRYPSIN_DOM"/>
    <property type="match status" value="1"/>
</dbReference>